<keyword evidence="4" id="KW-1185">Reference proteome</keyword>
<feature type="region of interest" description="Disordered" evidence="2">
    <location>
        <begin position="612"/>
        <end position="657"/>
    </location>
</feature>
<dbReference type="EMBL" id="BDIP01004851">
    <property type="protein sequence ID" value="GIQ89254.1"/>
    <property type="molecule type" value="Genomic_DNA"/>
</dbReference>
<dbReference type="AlphaFoldDB" id="A0A9K3D8D7"/>
<feature type="compositionally biased region" description="Acidic residues" evidence="2">
    <location>
        <begin position="612"/>
        <end position="630"/>
    </location>
</feature>
<feature type="non-terminal residue" evidence="3">
    <location>
        <position position="1"/>
    </location>
</feature>
<protein>
    <submittedName>
        <fullName evidence="3">Uncharacterized protein</fullName>
    </submittedName>
</protein>
<gene>
    <name evidence="3" type="ORF">KIPB_011679</name>
</gene>
<accession>A0A9K3D8D7</accession>
<sequence>GRSAVASTDSRIDAVSDDLQEVRDTASRLDSSVASTQQAVEDLETRLNARTGKVALEAATTVTRAMEPVYERLDSVGTRVTENETALGKLTAHTASLPEVQAGVDSLKETSAMTLVRVGDLERGAQADAERDTQVAQEAEAEKGRLDSLINQFEALSTSVTGVENCLTALESTSEHNLATAVDAISASHAATFDSVVLEVQRVDSDVQGVAERVKGLETDRVTALEESLAALSLRVGGVAKALGVNEGDQGECAMRQDISTLSASVGVSTDNLATLSATCEARHSLFTEHVASASDRIANIGSTLDRLDQQARTHTQGLEDVAQEVGDLRELGAQGTAERTVLQDKVAGVAEGLAALGQKCAEREREAGRREAAAAQQVKSVGDDVLGLSTRLTERERVLSGNVQDVSDQLSHYQVQVERIVKGHRSLSDGYTDLRQATGNQTQDIQALRSAIQRTATEISAVGDALGNVQRVVGQMQTQQELLFNQDDLVDAAVTSPAFSAALSRVVSEAVAQVKEEFLEREAGYLARIRSLELGSQASQAMTHTQGEVPARTPFLQEIQAVTTPHAHTASLRPIPQEVHLEEVEMERFSPVAANLPGDSEDEPQLIAEEPEVEVEPEEAYPEDLDEESSGSGASEDYEEGVHPREAEVYASPASPQEAVAFDAMVDEVLDEVEREEREIEAKRVEDERLEAERLEAERVEAERLEAERVEAE</sequence>
<feature type="non-terminal residue" evidence="3">
    <location>
        <position position="714"/>
    </location>
</feature>
<evidence type="ECO:0000313" key="3">
    <source>
        <dbReference type="EMBL" id="GIQ89254.1"/>
    </source>
</evidence>
<feature type="coiled-coil region" evidence="1">
    <location>
        <begin position="667"/>
        <end position="711"/>
    </location>
</feature>
<evidence type="ECO:0000256" key="2">
    <source>
        <dbReference type="SAM" id="MobiDB-lite"/>
    </source>
</evidence>
<evidence type="ECO:0000256" key="1">
    <source>
        <dbReference type="SAM" id="Coils"/>
    </source>
</evidence>
<dbReference type="Gene3D" id="1.20.5.300">
    <property type="match status" value="1"/>
</dbReference>
<dbReference type="Proteomes" id="UP000265618">
    <property type="component" value="Unassembled WGS sequence"/>
</dbReference>
<organism evidence="3 4">
    <name type="scientific">Kipferlia bialata</name>
    <dbReference type="NCBI Taxonomy" id="797122"/>
    <lineage>
        <taxon>Eukaryota</taxon>
        <taxon>Metamonada</taxon>
        <taxon>Carpediemonas-like organisms</taxon>
        <taxon>Kipferlia</taxon>
    </lineage>
</organism>
<keyword evidence="1" id="KW-0175">Coiled coil</keyword>
<comment type="caution">
    <text evidence="3">The sequence shown here is derived from an EMBL/GenBank/DDBJ whole genome shotgun (WGS) entry which is preliminary data.</text>
</comment>
<name>A0A9K3D8D7_9EUKA</name>
<reference evidence="3 4" key="1">
    <citation type="journal article" date="2018" name="PLoS ONE">
        <title>The draft genome of Kipferlia bialata reveals reductive genome evolution in fornicate parasites.</title>
        <authorList>
            <person name="Tanifuji G."/>
            <person name="Takabayashi S."/>
            <person name="Kume K."/>
            <person name="Takagi M."/>
            <person name="Nakayama T."/>
            <person name="Kamikawa R."/>
            <person name="Inagaki Y."/>
            <person name="Hashimoto T."/>
        </authorList>
    </citation>
    <scope>NUCLEOTIDE SEQUENCE [LARGE SCALE GENOMIC DNA]</scope>
    <source>
        <strain evidence="3">NY0173</strain>
    </source>
</reference>
<evidence type="ECO:0000313" key="4">
    <source>
        <dbReference type="Proteomes" id="UP000265618"/>
    </source>
</evidence>
<proteinExistence type="predicted"/>